<evidence type="ECO:0000256" key="3">
    <source>
        <dbReference type="ARBA" id="ARBA00023125"/>
    </source>
</evidence>
<dbReference type="OrthoDB" id="9802039at2"/>
<dbReference type="SUPFAM" id="SSF46955">
    <property type="entry name" value="Putative DNA-binding domain"/>
    <property type="match status" value="1"/>
</dbReference>
<evidence type="ECO:0000313" key="6">
    <source>
        <dbReference type="EMBL" id="TWD82851.1"/>
    </source>
</evidence>
<evidence type="ECO:0000256" key="4">
    <source>
        <dbReference type="ARBA" id="ARBA00023163"/>
    </source>
</evidence>
<organism evidence="6 7">
    <name type="scientific">Kribbella amoyensis</name>
    <dbReference type="NCBI Taxonomy" id="996641"/>
    <lineage>
        <taxon>Bacteria</taxon>
        <taxon>Bacillati</taxon>
        <taxon>Actinomycetota</taxon>
        <taxon>Actinomycetes</taxon>
        <taxon>Propionibacteriales</taxon>
        <taxon>Kribbellaceae</taxon>
        <taxon>Kribbella</taxon>
    </lineage>
</organism>
<keyword evidence="2" id="KW-0805">Transcription regulation</keyword>
<dbReference type="InterPro" id="IPR000551">
    <property type="entry name" value="MerR-type_HTH_dom"/>
</dbReference>
<feature type="domain" description="HTH merR-type" evidence="5">
    <location>
        <begin position="1"/>
        <end position="69"/>
    </location>
</feature>
<dbReference type="EMBL" id="VIVK01000001">
    <property type="protein sequence ID" value="TWD82851.1"/>
    <property type="molecule type" value="Genomic_DNA"/>
</dbReference>
<name>A0A561BVK3_9ACTN</name>
<evidence type="ECO:0000256" key="2">
    <source>
        <dbReference type="ARBA" id="ARBA00023015"/>
    </source>
</evidence>
<comment type="caution">
    <text evidence="6">The sequence shown here is derived from an EMBL/GenBank/DDBJ whole genome shotgun (WGS) entry which is preliminary data.</text>
</comment>
<dbReference type="PROSITE" id="PS00552">
    <property type="entry name" value="HTH_MERR_1"/>
    <property type="match status" value="1"/>
</dbReference>
<dbReference type="Proteomes" id="UP000318380">
    <property type="component" value="Unassembled WGS sequence"/>
</dbReference>
<evidence type="ECO:0000256" key="1">
    <source>
        <dbReference type="ARBA" id="ARBA00022491"/>
    </source>
</evidence>
<dbReference type="Pfam" id="PF13411">
    <property type="entry name" value="MerR_1"/>
    <property type="match status" value="1"/>
</dbReference>
<dbReference type="RefSeq" id="WP_145808740.1">
    <property type="nucleotide sequence ID" value="NZ_VIVK01000001.1"/>
</dbReference>
<dbReference type="InterPro" id="IPR009061">
    <property type="entry name" value="DNA-bd_dom_put_sf"/>
</dbReference>
<gene>
    <name evidence="6" type="ORF">FB561_3997</name>
</gene>
<dbReference type="PRINTS" id="PR00040">
    <property type="entry name" value="HTHMERR"/>
</dbReference>
<dbReference type="GO" id="GO:0003700">
    <property type="term" value="F:DNA-binding transcription factor activity"/>
    <property type="evidence" value="ECO:0007669"/>
    <property type="project" value="InterPro"/>
</dbReference>
<dbReference type="GO" id="GO:0003677">
    <property type="term" value="F:DNA binding"/>
    <property type="evidence" value="ECO:0007669"/>
    <property type="project" value="UniProtKB-KW"/>
</dbReference>
<dbReference type="InterPro" id="IPR047057">
    <property type="entry name" value="MerR_fam"/>
</dbReference>
<keyword evidence="3 6" id="KW-0238">DNA-binding</keyword>
<keyword evidence="1" id="KW-0678">Repressor</keyword>
<evidence type="ECO:0000313" key="7">
    <source>
        <dbReference type="Proteomes" id="UP000318380"/>
    </source>
</evidence>
<dbReference type="PANTHER" id="PTHR30204">
    <property type="entry name" value="REDOX-CYCLING DRUG-SENSING TRANSCRIPTIONAL ACTIVATOR SOXR"/>
    <property type="match status" value="1"/>
</dbReference>
<dbReference type="Gene3D" id="1.10.1660.10">
    <property type="match status" value="1"/>
</dbReference>
<dbReference type="PANTHER" id="PTHR30204:SF69">
    <property type="entry name" value="MERR-FAMILY TRANSCRIPTIONAL REGULATOR"/>
    <property type="match status" value="1"/>
</dbReference>
<keyword evidence="7" id="KW-1185">Reference proteome</keyword>
<dbReference type="SMART" id="SM00422">
    <property type="entry name" value="HTH_MERR"/>
    <property type="match status" value="1"/>
</dbReference>
<dbReference type="PROSITE" id="PS50937">
    <property type="entry name" value="HTH_MERR_2"/>
    <property type="match status" value="1"/>
</dbReference>
<accession>A0A561BVK3</accession>
<keyword evidence="4" id="KW-0804">Transcription</keyword>
<evidence type="ECO:0000259" key="5">
    <source>
        <dbReference type="PROSITE" id="PS50937"/>
    </source>
</evidence>
<sequence length="126" mass="13701">MRSGELAAAAGVNQQTLRYYERRGLLPEPDRSLGGHRTYPPEALERLRLIKAAQRLGFTLAEIAGLLSPHWTRPGLQETAAAKLTEIEARIADLTTVAQTLRQALTAGCQDLTTCAHTPTCPLPLT</sequence>
<proteinExistence type="predicted"/>
<reference evidence="6 7" key="1">
    <citation type="submission" date="2019-06" db="EMBL/GenBank/DDBJ databases">
        <title>Sequencing the genomes of 1000 actinobacteria strains.</title>
        <authorList>
            <person name="Klenk H.-P."/>
        </authorList>
    </citation>
    <scope>NUCLEOTIDE SEQUENCE [LARGE SCALE GENOMIC DNA]</scope>
    <source>
        <strain evidence="6 7">DSM 24683</strain>
    </source>
</reference>
<protein>
    <submittedName>
        <fullName evidence="6">DNA-binding transcriptional MerR regulator</fullName>
    </submittedName>
</protein>
<dbReference type="AlphaFoldDB" id="A0A561BVK3"/>